<evidence type="ECO:0000313" key="3">
    <source>
        <dbReference type="Proteomes" id="UP000789595"/>
    </source>
</evidence>
<proteinExistence type="predicted"/>
<evidence type="ECO:0000313" key="2">
    <source>
        <dbReference type="EMBL" id="CAH0380115.1"/>
    </source>
</evidence>
<feature type="region of interest" description="Disordered" evidence="1">
    <location>
        <begin position="280"/>
        <end position="340"/>
    </location>
</feature>
<sequence length="340" mass="37115">MLPLLPLLLPCCSAQRRKAVVALRGDAFRFGHNSKQGCVHVNQSYANQLWQVESIKRYVMEPLRAAGYTVAVTGVVYEGCDAAWTRAIAAALAPASDATRIDFALPRRDEHQQRVVFALAVDHAFRLHPDAAFVVVSRLDVTYCRAMRRPNGTLWRASLGVGVGTGWWDQVHVVGAGARDAVRRVLASPKSLHFGGLQRNFVERVATPTTSPPLFTLFDATPDPYAHCDRPGPPRPGYNFVASTPCCLANSSCGQGRDRCTGKPTVRRHGVKALSSYVPDVSTSSSANTQGRLARRVRARPADGPRAEPRRRDGGAPPRDALREDPVRQRVEGRVALEPA</sequence>
<dbReference type="Proteomes" id="UP000789595">
    <property type="component" value="Unassembled WGS sequence"/>
</dbReference>
<accession>A0A8J2X4D3</accession>
<name>A0A8J2X4D3_9STRA</name>
<evidence type="ECO:0000256" key="1">
    <source>
        <dbReference type="SAM" id="MobiDB-lite"/>
    </source>
</evidence>
<protein>
    <submittedName>
        <fullName evidence="2">Uncharacterized protein</fullName>
    </submittedName>
</protein>
<gene>
    <name evidence="2" type="ORF">PECAL_6P17550</name>
</gene>
<dbReference type="EMBL" id="CAKKNE010000006">
    <property type="protein sequence ID" value="CAH0380115.1"/>
    <property type="molecule type" value="Genomic_DNA"/>
</dbReference>
<reference evidence="2" key="1">
    <citation type="submission" date="2021-11" db="EMBL/GenBank/DDBJ databases">
        <authorList>
            <consortium name="Genoscope - CEA"/>
            <person name="William W."/>
        </authorList>
    </citation>
    <scope>NUCLEOTIDE SEQUENCE</scope>
</reference>
<feature type="non-terminal residue" evidence="2">
    <location>
        <position position="340"/>
    </location>
</feature>
<keyword evidence="3" id="KW-1185">Reference proteome</keyword>
<dbReference type="AlphaFoldDB" id="A0A8J2X4D3"/>
<feature type="compositionally biased region" description="Basic and acidic residues" evidence="1">
    <location>
        <begin position="300"/>
        <end position="340"/>
    </location>
</feature>
<comment type="caution">
    <text evidence="2">The sequence shown here is derived from an EMBL/GenBank/DDBJ whole genome shotgun (WGS) entry which is preliminary data.</text>
</comment>
<organism evidence="2 3">
    <name type="scientific">Pelagomonas calceolata</name>
    <dbReference type="NCBI Taxonomy" id="35677"/>
    <lineage>
        <taxon>Eukaryota</taxon>
        <taxon>Sar</taxon>
        <taxon>Stramenopiles</taxon>
        <taxon>Ochrophyta</taxon>
        <taxon>Pelagophyceae</taxon>
        <taxon>Pelagomonadales</taxon>
        <taxon>Pelagomonadaceae</taxon>
        <taxon>Pelagomonas</taxon>
    </lineage>
</organism>